<dbReference type="InterPro" id="IPR057326">
    <property type="entry name" value="KR_dom"/>
</dbReference>
<dbReference type="SUPFAM" id="SSF51735">
    <property type="entry name" value="NAD(P)-binding Rossmann-fold domains"/>
    <property type="match status" value="1"/>
</dbReference>
<dbReference type="Pfam" id="PF00106">
    <property type="entry name" value="adh_short"/>
    <property type="match status" value="1"/>
</dbReference>
<dbReference type="CDD" id="cd05233">
    <property type="entry name" value="SDR_c"/>
    <property type="match status" value="1"/>
</dbReference>
<dbReference type="Gene3D" id="3.40.50.720">
    <property type="entry name" value="NAD(P)-binding Rossmann-like Domain"/>
    <property type="match status" value="1"/>
</dbReference>
<dbReference type="PRINTS" id="PR00080">
    <property type="entry name" value="SDRFAMILY"/>
</dbReference>
<proteinExistence type="inferred from homology"/>
<dbReference type="InterPro" id="IPR036291">
    <property type="entry name" value="NAD(P)-bd_dom_sf"/>
</dbReference>
<feature type="domain" description="Ketoreductase" evidence="4">
    <location>
        <begin position="7"/>
        <end position="172"/>
    </location>
</feature>
<dbReference type="PANTHER" id="PTHR43669:SF3">
    <property type="entry name" value="ALCOHOL DEHYDROGENASE, PUTATIVE (AFU_ORTHOLOGUE AFUA_3G03445)-RELATED"/>
    <property type="match status" value="1"/>
</dbReference>
<dbReference type="RefSeq" id="WP_265964207.1">
    <property type="nucleotide sequence ID" value="NZ_JAPEVI010000003.1"/>
</dbReference>
<evidence type="ECO:0000256" key="2">
    <source>
        <dbReference type="ARBA" id="ARBA00023002"/>
    </source>
</evidence>
<sequence length="253" mass="26381">MFDLSKQVALVTGASRGIGEAAAKSLSRYGAKVVLTARSGGDIERIAGEIRAAGGEALAVPCDVSSYDDVTRAVQTAIDTFGDLDILVNNAGVIEPISRIEVSDPDAWSRVIDINTKGVYYGIRAAAPHMLEKGSGTIVNISSGAASGALEGWSHYCASKAAALSLTRCADKEFGDKGLRVVGLSPGTVATQMQVDIKSSGINPVSQLDPSVHIPPEWVGEAICWLCTDAGDAYRGVDCSLRDEDVRKAVGLV</sequence>
<evidence type="ECO:0000256" key="1">
    <source>
        <dbReference type="ARBA" id="ARBA00006484"/>
    </source>
</evidence>
<keyword evidence="6" id="KW-1185">Reference proteome</keyword>
<dbReference type="EMBL" id="JAPEVI010000003">
    <property type="protein sequence ID" value="MCX2724308.1"/>
    <property type="molecule type" value="Genomic_DNA"/>
</dbReference>
<comment type="similarity">
    <text evidence="1 3">Belongs to the short-chain dehydrogenases/reductases (SDR) family.</text>
</comment>
<comment type="caution">
    <text evidence="5">The sequence shown here is derived from an EMBL/GenBank/DDBJ whole genome shotgun (WGS) entry which is preliminary data.</text>
</comment>
<evidence type="ECO:0000256" key="3">
    <source>
        <dbReference type="RuleBase" id="RU000363"/>
    </source>
</evidence>
<name>A0ABT3R507_9HYPH</name>
<dbReference type="InterPro" id="IPR002347">
    <property type="entry name" value="SDR_fam"/>
</dbReference>
<organism evidence="5 6">
    <name type="scientific">Roseibium salinum</name>
    <dbReference type="NCBI Taxonomy" id="1604349"/>
    <lineage>
        <taxon>Bacteria</taxon>
        <taxon>Pseudomonadati</taxon>
        <taxon>Pseudomonadota</taxon>
        <taxon>Alphaproteobacteria</taxon>
        <taxon>Hyphomicrobiales</taxon>
        <taxon>Stappiaceae</taxon>
        <taxon>Roseibium</taxon>
    </lineage>
</organism>
<reference evidence="5 6" key="1">
    <citation type="journal article" date="2016" name="Int. J. Syst. Evol. Microbiol.">
        <title>Labrenzia salina sp. nov., isolated from the rhizosphere of the halophyte Arthrocnemum macrostachyum.</title>
        <authorList>
            <person name="Camacho M."/>
            <person name="Redondo-Gomez S."/>
            <person name="Rodriguez-Llorente I."/>
            <person name="Rohde M."/>
            <person name="Sproer C."/>
            <person name="Schumann P."/>
            <person name="Klenk H.P."/>
            <person name="Montero-Calasanz M.D.C."/>
        </authorList>
    </citation>
    <scope>NUCLEOTIDE SEQUENCE [LARGE SCALE GENOMIC DNA]</scope>
    <source>
        <strain evidence="5 6">DSM 29163</strain>
    </source>
</reference>
<protein>
    <submittedName>
        <fullName evidence="5">SDR family NAD(P)-dependent oxidoreductase</fullName>
    </submittedName>
</protein>
<evidence type="ECO:0000313" key="5">
    <source>
        <dbReference type="EMBL" id="MCX2724308.1"/>
    </source>
</evidence>
<dbReference type="Proteomes" id="UP001300261">
    <property type="component" value="Unassembled WGS sequence"/>
</dbReference>
<dbReference type="PANTHER" id="PTHR43669">
    <property type="entry name" value="5-KETO-D-GLUCONATE 5-REDUCTASE"/>
    <property type="match status" value="1"/>
</dbReference>
<evidence type="ECO:0000313" key="6">
    <source>
        <dbReference type="Proteomes" id="UP001300261"/>
    </source>
</evidence>
<gene>
    <name evidence="5" type="ORF">ON753_18355</name>
</gene>
<dbReference type="SMART" id="SM00822">
    <property type="entry name" value="PKS_KR"/>
    <property type="match status" value="1"/>
</dbReference>
<evidence type="ECO:0000259" key="4">
    <source>
        <dbReference type="SMART" id="SM00822"/>
    </source>
</evidence>
<dbReference type="PRINTS" id="PR00081">
    <property type="entry name" value="GDHRDH"/>
</dbReference>
<keyword evidence="2" id="KW-0560">Oxidoreductase</keyword>
<accession>A0ABT3R507</accession>